<feature type="region of interest" description="Disordered" evidence="1">
    <location>
        <begin position="72"/>
        <end position="114"/>
    </location>
</feature>
<feature type="compositionally biased region" description="Acidic residues" evidence="1">
    <location>
        <begin position="103"/>
        <end position="114"/>
    </location>
</feature>
<dbReference type="AlphaFoldDB" id="A0AAE0BMJ4"/>
<accession>A0AAE0BMJ4</accession>
<dbReference type="Proteomes" id="UP001190700">
    <property type="component" value="Unassembled WGS sequence"/>
</dbReference>
<comment type="caution">
    <text evidence="2">The sequence shown here is derived from an EMBL/GenBank/DDBJ whole genome shotgun (WGS) entry which is preliminary data.</text>
</comment>
<proteinExistence type="predicted"/>
<organism evidence="2 3">
    <name type="scientific">Cymbomonas tetramitiformis</name>
    <dbReference type="NCBI Taxonomy" id="36881"/>
    <lineage>
        <taxon>Eukaryota</taxon>
        <taxon>Viridiplantae</taxon>
        <taxon>Chlorophyta</taxon>
        <taxon>Pyramimonadophyceae</taxon>
        <taxon>Pyramimonadales</taxon>
        <taxon>Pyramimonadaceae</taxon>
        <taxon>Cymbomonas</taxon>
    </lineage>
</organism>
<keyword evidence="3" id="KW-1185">Reference proteome</keyword>
<feature type="compositionally biased region" description="Basic and acidic residues" evidence="1">
    <location>
        <begin position="72"/>
        <end position="90"/>
    </location>
</feature>
<reference evidence="2 3" key="1">
    <citation type="journal article" date="2015" name="Genome Biol. Evol.">
        <title>Comparative Genomics of a Bacterivorous Green Alga Reveals Evolutionary Causalities and Consequences of Phago-Mixotrophic Mode of Nutrition.</title>
        <authorList>
            <person name="Burns J.A."/>
            <person name="Paasch A."/>
            <person name="Narechania A."/>
            <person name="Kim E."/>
        </authorList>
    </citation>
    <scope>NUCLEOTIDE SEQUENCE [LARGE SCALE GENOMIC DNA]</scope>
    <source>
        <strain evidence="2 3">PLY_AMNH</strain>
    </source>
</reference>
<evidence type="ECO:0000256" key="1">
    <source>
        <dbReference type="SAM" id="MobiDB-lite"/>
    </source>
</evidence>
<name>A0AAE0BMJ4_9CHLO</name>
<sequence>MARQGTLYLVQAPEVEDILAAGEAIEAEEAQREEVAAAMTEVRGVAKTRWWGLGGGVRRWRMVVEVVVVRRGREGDGSDGGGGEKGDEVGKAGGVRRWRERMEEEEKEEEEEGG</sequence>
<protein>
    <submittedName>
        <fullName evidence="2">Uncharacterized protein</fullName>
    </submittedName>
</protein>
<evidence type="ECO:0000313" key="2">
    <source>
        <dbReference type="EMBL" id="KAK3238444.1"/>
    </source>
</evidence>
<dbReference type="EMBL" id="LGRX02034212">
    <property type="protein sequence ID" value="KAK3238444.1"/>
    <property type="molecule type" value="Genomic_DNA"/>
</dbReference>
<evidence type="ECO:0000313" key="3">
    <source>
        <dbReference type="Proteomes" id="UP001190700"/>
    </source>
</evidence>
<gene>
    <name evidence="2" type="ORF">CYMTET_51540</name>
</gene>